<keyword evidence="4" id="KW-1185">Reference proteome</keyword>
<feature type="region of interest" description="Disordered" evidence="1">
    <location>
        <begin position="1"/>
        <end position="22"/>
    </location>
</feature>
<organism evidence="3 4">
    <name type="scientific">Plantactinospora solaniradicis</name>
    <dbReference type="NCBI Taxonomy" id="1723736"/>
    <lineage>
        <taxon>Bacteria</taxon>
        <taxon>Bacillati</taxon>
        <taxon>Actinomycetota</taxon>
        <taxon>Actinomycetes</taxon>
        <taxon>Micromonosporales</taxon>
        <taxon>Micromonosporaceae</taxon>
        <taxon>Plantactinospora</taxon>
    </lineage>
</organism>
<proteinExistence type="predicted"/>
<evidence type="ECO:0000313" key="3">
    <source>
        <dbReference type="EMBL" id="MFC6017825.1"/>
    </source>
</evidence>
<feature type="region of interest" description="Disordered" evidence="1">
    <location>
        <begin position="200"/>
        <end position="223"/>
    </location>
</feature>
<feature type="compositionally biased region" description="Polar residues" evidence="1">
    <location>
        <begin position="289"/>
        <end position="306"/>
    </location>
</feature>
<gene>
    <name evidence="3" type="ORF">ACFP2T_16610</name>
</gene>
<feature type="region of interest" description="Disordered" evidence="1">
    <location>
        <begin position="237"/>
        <end position="308"/>
    </location>
</feature>
<comment type="caution">
    <text evidence="3">The sequence shown here is derived from an EMBL/GenBank/DDBJ whole genome shotgun (WGS) entry which is preliminary data.</text>
</comment>
<protein>
    <submittedName>
        <fullName evidence="3">DUF2637 domain-containing protein</fullName>
    </submittedName>
</protein>
<dbReference type="Pfam" id="PF10935">
    <property type="entry name" value="DUF2637"/>
    <property type="match status" value="1"/>
</dbReference>
<keyword evidence="2" id="KW-1133">Transmembrane helix</keyword>
<dbReference type="EMBL" id="JBHSPR010000010">
    <property type="protein sequence ID" value="MFC6017825.1"/>
    <property type="molecule type" value="Genomic_DNA"/>
</dbReference>
<feature type="compositionally biased region" description="Basic and acidic residues" evidence="1">
    <location>
        <begin position="272"/>
        <end position="285"/>
    </location>
</feature>
<dbReference type="InterPro" id="IPR021235">
    <property type="entry name" value="DUF2637"/>
</dbReference>
<keyword evidence="2" id="KW-0812">Transmembrane</keyword>
<sequence>MTEQTTQTPGPDQTGQGNQTPRTRWQRFAAGLPTGLALLLIGLVWLAGAVWSFEEQTQFAKSRHFQTPELLPLVLDGMAIAMAAVAYAASLDARPAVLARLGTALAIACSAASNATWAHVRSGGEDQTIALASGVPVLSMIAFEVLLAEIRKRVMRRRGQPGPAAITYPRLVRLFLSPWSTFVTWRREVLRATDPKLAFERTPGRTGQAVEQAPSVEPLPAVEPDRPADQLAIESGLAQRTPSADPRPPARQTPVRRPGLIRPSAPGNGVVRLDRSGDDRADLAKLRRWQTSNGGQTPSIGQTQQIVGGGRSRAIRLKSLLSDQTADDADRAAV</sequence>
<feature type="transmembrane region" description="Helical" evidence="2">
    <location>
        <begin position="97"/>
        <end position="117"/>
    </location>
</feature>
<evidence type="ECO:0000313" key="4">
    <source>
        <dbReference type="Proteomes" id="UP001596203"/>
    </source>
</evidence>
<feature type="transmembrane region" description="Helical" evidence="2">
    <location>
        <begin position="70"/>
        <end position="90"/>
    </location>
</feature>
<evidence type="ECO:0000256" key="1">
    <source>
        <dbReference type="SAM" id="MobiDB-lite"/>
    </source>
</evidence>
<keyword evidence="2" id="KW-0472">Membrane</keyword>
<feature type="compositionally biased region" description="Low complexity" evidence="1">
    <location>
        <begin position="1"/>
        <end position="21"/>
    </location>
</feature>
<dbReference type="RefSeq" id="WP_377422389.1">
    <property type="nucleotide sequence ID" value="NZ_JBHSPR010000010.1"/>
</dbReference>
<dbReference type="Proteomes" id="UP001596203">
    <property type="component" value="Unassembled WGS sequence"/>
</dbReference>
<evidence type="ECO:0000256" key="2">
    <source>
        <dbReference type="SAM" id="Phobius"/>
    </source>
</evidence>
<reference evidence="4" key="1">
    <citation type="journal article" date="2019" name="Int. J. Syst. Evol. Microbiol.">
        <title>The Global Catalogue of Microorganisms (GCM) 10K type strain sequencing project: providing services to taxonomists for standard genome sequencing and annotation.</title>
        <authorList>
            <consortium name="The Broad Institute Genomics Platform"/>
            <consortium name="The Broad Institute Genome Sequencing Center for Infectious Disease"/>
            <person name="Wu L."/>
            <person name="Ma J."/>
        </authorList>
    </citation>
    <scope>NUCLEOTIDE SEQUENCE [LARGE SCALE GENOMIC DNA]</scope>
    <source>
        <strain evidence="4">ZS-35-S2</strain>
    </source>
</reference>
<feature type="transmembrane region" description="Helical" evidence="2">
    <location>
        <begin position="129"/>
        <end position="148"/>
    </location>
</feature>
<feature type="transmembrane region" description="Helical" evidence="2">
    <location>
        <begin position="28"/>
        <end position="50"/>
    </location>
</feature>
<name>A0ABW1K8M3_9ACTN</name>
<accession>A0ABW1K8M3</accession>